<proteinExistence type="predicted"/>
<gene>
    <name evidence="1" type="ORF">Tci_924617</name>
</gene>
<sequence>SAHQRVGRLPVRGRATSRGLAAAAPVRGLPLAARRLPSAVPLAGRYGCRTGSRCHPAAGRFPARCPAVWPSVPGATRCLALQGPNLL</sequence>
<comment type="caution">
    <text evidence="1">The sequence shown here is derived from an EMBL/GenBank/DDBJ whole genome shotgun (WGS) entry which is preliminary data.</text>
</comment>
<feature type="non-terminal residue" evidence="1">
    <location>
        <position position="87"/>
    </location>
</feature>
<organism evidence="1">
    <name type="scientific">Tanacetum cinerariifolium</name>
    <name type="common">Dalmatian daisy</name>
    <name type="synonym">Chrysanthemum cinerariifolium</name>
    <dbReference type="NCBI Taxonomy" id="118510"/>
    <lineage>
        <taxon>Eukaryota</taxon>
        <taxon>Viridiplantae</taxon>
        <taxon>Streptophyta</taxon>
        <taxon>Embryophyta</taxon>
        <taxon>Tracheophyta</taxon>
        <taxon>Spermatophyta</taxon>
        <taxon>Magnoliopsida</taxon>
        <taxon>eudicotyledons</taxon>
        <taxon>Gunneridae</taxon>
        <taxon>Pentapetalae</taxon>
        <taxon>asterids</taxon>
        <taxon>campanulids</taxon>
        <taxon>Asterales</taxon>
        <taxon>Asteraceae</taxon>
        <taxon>Asteroideae</taxon>
        <taxon>Anthemideae</taxon>
        <taxon>Anthemidinae</taxon>
        <taxon>Tanacetum</taxon>
    </lineage>
</organism>
<evidence type="ECO:0000313" key="1">
    <source>
        <dbReference type="EMBL" id="GFD52648.1"/>
    </source>
</evidence>
<reference evidence="1" key="1">
    <citation type="journal article" date="2019" name="Sci. Rep.">
        <title>Draft genome of Tanacetum cinerariifolium, the natural source of mosquito coil.</title>
        <authorList>
            <person name="Yamashiro T."/>
            <person name="Shiraishi A."/>
            <person name="Satake H."/>
            <person name="Nakayama K."/>
        </authorList>
    </citation>
    <scope>NUCLEOTIDE SEQUENCE</scope>
</reference>
<protein>
    <submittedName>
        <fullName evidence="1">Uncharacterized protein</fullName>
    </submittedName>
</protein>
<name>A0A699X422_TANCI</name>
<feature type="non-terminal residue" evidence="1">
    <location>
        <position position="1"/>
    </location>
</feature>
<dbReference type="EMBL" id="BKCJ011784755">
    <property type="protein sequence ID" value="GFD52648.1"/>
    <property type="molecule type" value="Genomic_DNA"/>
</dbReference>
<accession>A0A699X422</accession>
<dbReference type="AlphaFoldDB" id="A0A699X422"/>